<dbReference type="Proteomes" id="UP000831701">
    <property type="component" value="Chromosome 8"/>
</dbReference>
<protein>
    <submittedName>
        <fullName evidence="1">Uncharacterized protein</fullName>
    </submittedName>
</protein>
<comment type="caution">
    <text evidence="1">The sequence shown here is derived from an EMBL/GenBank/DDBJ whole genome shotgun (WGS) entry which is preliminary data.</text>
</comment>
<gene>
    <name evidence="1" type="ORF">L3Q82_025993</name>
</gene>
<dbReference type="EMBL" id="CM041538">
    <property type="protein sequence ID" value="KAI3369020.1"/>
    <property type="molecule type" value="Genomic_DNA"/>
</dbReference>
<sequence>MEPESGAASAAGSFASLSEPEQRYYSGLRALCQADTSGKLSSGKVAELFKASQLPPESLHKIKLCLFQVTEVCGAKRLGYFGTPQFYLALKLLAAAQSGLPIHLESVTANLPLPRFVGLKNEAEMRYSTVPPSVDGQGAQAPGSLSWTPADRSTFRHLEANVEKKEPWSPPRSPCSSPPRSPMTYRSYPYAKQRNGADAQISYESKHSSRPIVQLEQHSSPSSYGTKATVEHPAMARASSSERLDQQAVVDYSDDDPWRITEEQLEYYTNQFKTLQPDLGALILGTIAKNFFTKSKLPIPELSHIWELSDVDRDGALTFSEFCTAFHLIVARKNGYPLPESLPPTLQPGFMQQEEDIPDTPESAEPLIVFEDAELRPGQMDRRLIERLQPSLTTTTQELKDESCKQDLGVTRVTASQEQRPLQLGAFPQRPVCGSRGKSLLLIYSESNKTKSLTCLCSFNIAFLTEPPQDQDPQMRTKTRPRSYSSTSFEDAMKKAEEPPTPPPRPQKTHSRASSLDLNKLFQQGAPGVKSGWLPPPPALPPRPSASQVSHFVNISEKTPQSKVQQPNFADFSHFREEEESSVKPEEQGPRSRFGPSTEDLTNAPKQDVIGVPHTQAPQKPVRRKYHPDSQNLEAVPPPAAPFPPPAKPAQKLLSRQKREIQMAIRKNKETNAVLTRLNSELQQQLKVVHQERVTLESQLELLRPLASTYQIPNEEGSLFEDLVSISNVALSRTLRQLSDLARHACSIFQELENDLASTNQRVRGLQSKINQLQQTCSELDPKQEAVLWTGRTTPMPLVKKGNSRLFLLRRLRSFGVQGPLLRTFYDSVVASAIFYGIVCWASSITDRDRRRMDRLLMPSFPFYCPPSRLVYPNARVMGKDRQCSWERPPSLSSCEGVLQCFLYKSVCSAYCAPCERKKSSTAPRMYVYSSTSSPPASPAEQETEHRACFSPAHNSCTSCWLSSDLVHLSSTAVSNLDVESKLTSHYQAPWHQQRNVFHPSTRPACVEELHRQANLCLWALHRDHQRRRSGSRERRVTISISVVPPMPMYPPTHNIPRPDKRGINLTTAAPSDPDIDGVALGHRPKFPIPNTPSTLDKQTNWSKALPLPTPEERMKSNSQVINSCVIPINVTGVGFDRDASVRCSLVHSQSVLQRRRKLRRRRTVAGVPRQVQQDLDSDDSPSSRERTVIVHASPDITPSNEELANHLNTRDSGCQTEDFLISGAPSRRRIRAQRGQGVSLSLSHSAGNITCLPDGVEAMFTASVGARLRSRSLPRDGNRMIDNGHNDSDDEEELSPFDTEDFLSGHGELILKDEEESTDDQAMSEHQLGLKYKQLSESPERSWMERTRSQLPRKADMGSCEISSSSDTFSSPVHSVSAAGVLGGQMDHKDDHQSSSGNWSGSSSTCPSQTSETIPPAASPPLTGSSHCDSELSLNAATHANDDQGSFMLDHYHGLRTQRAGSFSSTAMDILEEVGVGTPIEGEWSYPPDPPHSQDFSPEPSREAESSLGCPSFTSMATCESSYSDKPPSEKADTVSHYSVDTEGYYTSMHFDCGLKGSKSFTYNYAAHGSDCGLSELSGHKTLGRHCLSLRKPKVKPSPPKRSSSLRKICSEGNIPDKKEPKISCGQQLPPSSKERKLQLVLSASPGHLENSSLVREPLVVWGVEGSADLPDLGVFSSTDAHSFKDEGVVQSDYADLWLLNDLKSSDPYRSLSNSSTATGTTVIECIKSQESSESQTSQSGSRATTPSLPSVEGDFKLTSPEKLAGLASPSSGYSSQSETPTSSFPSAFFPGPLSPSSGKRKPKVPERKSSLSSLSLQSLSCRDGAASKRDLELPIIPPSHLDLSALPGVGNKAPAFRNQVHQNQQRATVSKPVAPPNSEVFNAHLMSITPTVLHSVQLRPVTKDHEGCHEDKTPPRPACPTANLTSTLCSSKSLELRSPQSYSSQQHHTPPKGSCESVFTSNEELADGEAACQSEARTKQGREAPLASAAAFGLQSEPSLDVHERTAKHEGESVEAPVSSSQSESLQEQKTEPSEEEEPCQIKPGAPLSLHQVPAADGQPETLQESSISNEGCTDVEFESSGVSAESASQDGKEESTAETEDSFSKDSTPSNNSVSPLSDESKPEDDSVFLSPTKARTTEDLFAMIHRSKRKVLGRKDSTELGVRNRLGAASGNTPPGSTVSSPVSLASPSSAVTPPGLHRVPGPIYRNAKKSSTSNEEFKLLLLKKGSRSESSYRMSATEILRSPITPKSSGDSLMDSPRQPAEEPASPLQQQQHQSGPDQLYPKANAEGFSPKSFPTSAASRQGRSRIPPPANSSRYGMRCRLYSAPMQAISEGETENSDGSPHDDRSSQGSTSIWLITPGLTSSTRDLNQQRHVEEGKTGLPRRIMDETNH</sequence>
<accession>A0ACB8WLT3</accession>
<evidence type="ECO:0000313" key="2">
    <source>
        <dbReference type="Proteomes" id="UP000831701"/>
    </source>
</evidence>
<name>A0ACB8WLT3_9TELE</name>
<proteinExistence type="predicted"/>
<reference evidence="1" key="1">
    <citation type="submission" date="2022-04" db="EMBL/GenBank/DDBJ databases">
        <title>Jade perch genome.</title>
        <authorList>
            <person name="Chao B."/>
        </authorList>
    </citation>
    <scope>NUCLEOTIDE SEQUENCE</scope>
    <source>
        <strain evidence="1">CB-2022</strain>
    </source>
</reference>
<keyword evidence="2" id="KW-1185">Reference proteome</keyword>
<evidence type="ECO:0000313" key="1">
    <source>
        <dbReference type="EMBL" id="KAI3369020.1"/>
    </source>
</evidence>
<organism evidence="1 2">
    <name type="scientific">Scortum barcoo</name>
    <name type="common">barcoo grunter</name>
    <dbReference type="NCBI Taxonomy" id="214431"/>
    <lineage>
        <taxon>Eukaryota</taxon>
        <taxon>Metazoa</taxon>
        <taxon>Chordata</taxon>
        <taxon>Craniata</taxon>
        <taxon>Vertebrata</taxon>
        <taxon>Euteleostomi</taxon>
        <taxon>Actinopterygii</taxon>
        <taxon>Neopterygii</taxon>
        <taxon>Teleostei</taxon>
        <taxon>Neoteleostei</taxon>
        <taxon>Acanthomorphata</taxon>
        <taxon>Eupercaria</taxon>
        <taxon>Centrarchiformes</taxon>
        <taxon>Terapontoidei</taxon>
        <taxon>Terapontidae</taxon>
        <taxon>Scortum</taxon>
    </lineage>
</organism>